<dbReference type="InterPro" id="IPR001486">
    <property type="entry name" value="Hemoglobin_trunc"/>
</dbReference>
<dbReference type="CDD" id="cd00454">
    <property type="entry name" value="TrHb1_N"/>
    <property type="match status" value="1"/>
</dbReference>
<dbReference type="Proteomes" id="UP000366872">
    <property type="component" value="Unassembled WGS sequence"/>
</dbReference>
<evidence type="ECO:0000256" key="3">
    <source>
        <dbReference type="ARBA" id="ARBA00022617"/>
    </source>
</evidence>
<dbReference type="GO" id="GO:0046872">
    <property type="term" value="F:metal ion binding"/>
    <property type="evidence" value="ECO:0007669"/>
    <property type="project" value="UniProtKB-KW"/>
</dbReference>
<evidence type="ECO:0000256" key="1">
    <source>
        <dbReference type="ARBA" id="ARBA00001971"/>
    </source>
</evidence>
<dbReference type="Pfam" id="PF01152">
    <property type="entry name" value="Bac_globin"/>
    <property type="match status" value="1"/>
</dbReference>
<proteinExistence type="predicted"/>
<keyword evidence="3 6" id="KW-0349">Heme</keyword>
<evidence type="ECO:0000256" key="6">
    <source>
        <dbReference type="PIRSR" id="PIRSR601486-1"/>
    </source>
</evidence>
<comment type="cofactor">
    <cofactor evidence="1">
        <name>heme</name>
        <dbReference type="ChEBI" id="CHEBI:30413"/>
    </cofactor>
</comment>
<dbReference type="InterPro" id="IPR012292">
    <property type="entry name" value="Globin/Proto"/>
</dbReference>
<sequence length="120" mass="13372">MADSLYERLGGSEGINRIASDALDNHLANPRIKSRYEHLDNLEAVRKGAANFFISATGGPDVYEGKNMIETHKGMNIDEAEFMAVVDDILDSLDKNSIAQREQEEVLFALYSLRREIVGV</sequence>
<feature type="binding site" description="distal binding residue" evidence="6">
    <location>
        <position position="72"/>
    </location>
    <ligand>
        <name>heme</name>
        <dbReference type="ChEBI" id="CHEBI:30413"/>
    </ligand>
    <ligandPart>
        <name>Fe</name>
        <dbReference type="ChEBI" id="CHEBI:18248"/>
    </ligandPart>
</feature>
<dbReference type="EMBL" id="CAAHFG010000003">
    <property type="protein sequence ID" value="VGO16080.1"/>
    <property type="molecule type" value="Genomic_DNA"/>
</dbReference>
<keyword evidence="4 6" id="KW-0479">Metal-binding</keyword>
<accession>A0A6C2U7Q1</accession>
<dbReference type="AlphaFoldDB" id="A0A6C2U7Q1"/>
<evidence type="ECO:0000313" key="7">
    <source>
        <dbReference type="EMBL" id="VGO16080.1"/>
    </source>
</evidence>
<name>A0A6C2U7Q1_PONDE</name>
<evidence type="ECO:0000256" key="4">
    <source>
        <dbReference type="ARBA" id="ARBA00022723"/>
    </source>
</evidence>
<dbReference type="GO" id="GO:0015671">
    <property type="term" value="P:oxygen transport"/>
    <property type="evidence" value="ECO:0007669"/>
    <property type="project" value="InterPro"/>
</dbReference>
<dbReference type="RefSeq" id="WP_136081632.1">
    <property type="nucleotide sequence ID" value="NZ_CAAHFG010000003.1"/>
</dbReference>
<dbReference type="PROSITE" id="PS01213">
    <property type="entry name" value="GLOBIN_FAM_2"/>
    <property type="match status" value="1"/>
</dbReference>
<reference evidence="7 8" key="1">
    <citation type="submission" date="2019-04" db="EMBL/GenBank/DDBJ databases">
        <authorList>
            <person name="Van Vliet M D."/>
        </authorList>
    </citation>
    <scope>NUCLEOTIDE SEQUENCE [LARGE SCALE GENOMIC DNA]</scope>
    <source>
        <strain evidence="7 8">F1</strain>
    </source>
</reference>
<gene>
    <name evidence="7" type="primary">glbN</name>
    <name evidence="7" type="ORF">PDESU_04670</name>
</gene>
<keyword evidence="5 6" id="KW-0408">Iron</keyword>
<evidence type="ECO:0000256" key="5">
    <source>
        <dbReference type="ARBA" id="ARBA00023004"/>
    </source>
</evidence>
<dbReference type="InterPro" id="IPR009050">
    <property type="entry name" value="Globin-like_sf"/>
</dbReference>
<keyword evidence="2" id="KW-0813">Transport</keyword>
<evidence type="ECO:0000256" key="2">
    <source>
        <dbReference type="ARBA" id="ARBA00022448"/>
    </source>
</evidence>
<keyword evidence="8" id="KW-1185">Reference proteome</keyword>
<dbReference type="GO" id="GO:0020037">
    <property type="term" value="F:heme binding"/>
    <property type="evidence" value="ECO:0007669"/>
    <property type="project" value="InterPro"/>
</dbReference>
<dbReference type="GO" id="GO:0019825">
    <property type="term" value="F:oxygen binding"/>
    <property type="evidence" value="ECO:0007669"/>
    <property type="project" value="InterPro"/>
</dbReference>
<dbReference type="SUPFAM" id="SSF46458">
    <property type="entry name" value="Globin-like"/>
    <property type="match status" value="1"/>
</dbReference>
<protein>
    <submittedName>
        <fullName evidence="7">Group 1 truncated hemoglobin GlbN</fullName>
    </submittedName>
</protein>
<dbReference type="Gene3D" id="1.10.490.10">
    <property type="entry name" value="Globins"/>
    <property type="match status" value="1"/>
</dbReference>
<evidence type="ECO:0000313" key="8">
    <source>
        <dbReference type="Proteomes" id="UP000366872"/>
    </source>
</evidence>
<dbReference type="InterPro" id="IPR019795">
    <property type="entry name" value="Globin_bac-like_CS"/>
</dbReference>
<organism evidence="7 8">
    <name type="scientific">Pontiella desulfatans</name>
    <dbReference type="NCBI Taxonomy" id="2750659"/>
    <lineage>
        <taxon>Bacteria</taxon>
        <taxon>Pseudomonadati</taxon>
        <taxon>Kiritimatiellota</taxon>
        <taxon>Kiritimatiellia</taxon>
        <taxon>Kiritimatiellales</taxon>
        <taxon>Pontiellaceae</taxon>
        <taxon>Pontiella</taxon>
    </lineage>
</organism>